<gene>
    <name evidence="2" type="ORF">GEV33_001099</name>
</gene>
<evidence type="ECO:0000313" key="3">
    <source>
        <dbReference type="Proteomes" id="UP000719412"/>
    </source>
</evidence>
<sequence>MSSWLGVATATTRSPPVQLDPVLALERNCSGEEKGPAAASLQRPDESTDANRGVRRAETSKRNIVDHKSLEFCGRMWMIYGPSAPEIICESARNWNEARGAGGERCRKVTALMEVVSNPAGFTNSYKIGKLESHPRPRCANLTCPRNGYRNCPLRHTVLAESLGFGVSPPLVFLLGLSFIDPPVASHVSAETPAT</sequence>
<feature type="region of interest" description="Disordered" evidence="1">
    <location>
        <begin position="31"/>
        <end position="58"/>
    </location>
</feature>
<reference evidence="2" key="2">
    <citation type="submission" date="2021-08" db="EMBL/GenBank/DDBJ databases">
        <authorList>
            <person name="Eriksson T."/>
        </authorList>
    </citation>
    <scope>NUCLEOTIDE SEQUENCE</scope>
    <source>
        <strain evidence="2">Stoneville</strain>
        <tissue evidence="2">Whole head</tissue>
    </source>
</reference>
<protein>
    <submittedName>
        <fullName evidence="2">Uncharacterized protein</fullName>
    </submittedName>
</protein>
<reference evidence="2" key="1">
    <citation type="journal article" date="2020" name="J Insects Food Feed">
        <title>The yellow mealworm (Tenebrio molitor) genome: a resource for the emerging insects as food and feed industry.</title>
        <authorList>
            <person name="Eriksson T."/>
            <person name="Andere A."/>
            <person name="Kelstrup H."/>
            <person name="Emery V."/>
            <person name="Picard C."/>
        </authorList>
    </citation>
    <scope>NUCLEOTIDE SEQUENCE</scope>
    <source>
        <strain evidence="2">Stoneville</strain>
        <tissue evidence="2">Whole head</tissue>
    </source>
</reference>
<evidence type="ECO:0000313" key="2">
    <source>
        <dbReference type="EMBL" id="KAH0821692.1"/>
    </source>
</evidence>
<keyword evidence="3" id="KW-1185">Reference proteome</keyword>
<comment type="caution">
    <text evidence="2">The sequence shown here is derived from an EMBL/GenBank/DDBJ whole genome shotgun (WGS) entry which is preliminary data.</text>
</comment>
<accession>A0A8J6LKA0</accession>
<proteinExistence type="predicted"/>
<dbReference type="Proteomes" id="UP000719412">
    <property type="component" value="Unassembled WGS sequence"/>
</dbReference>
<name>A0A8J6LKA0_TENMO</name>
<evidence type="ECO:0000256" key="1">
    <source>
        <dbReference type="SAM" id="MobiDB-lite"/>
    </source>
</evidence>
<dbReference type="AlphaFoldDB" id="A0A8J6LKA0"/>
<organism evidence="2 3">
    <name type="scientific">Tenebrio molitor</name>
    <name type="common">Yellow mealworm beetle</name>
    <dbReference type="NCBI Taxonomy" id="7067"/>
    <lineage>
        <taxon>Eukaryota</taxon>
        <taxon>Metazoa</taxon>
        <taxon>Ecdysozoa</taxon>
        <taxon>Arthropoda</taxon>
        <taxon>Hexapoda</taxon>
        <taxon>Insecta</taxon>
        <taxon>Pterygota</taxon>
        <taxon>Neoptera</taxon>
        <taxon>Endopterygota</taxon>
        <taxon>Coleoptera</taxon>
        <taxon>Polyphaga</taxon>
        <taxon>Cucujiformia</taxon>
        <taxon>Tenebrionidae</taxon>
        <taxon>Tenebrio</taxon>
    </lineage>
</organism>
<dbReference type="EMBL" id="JABDTM020006701">
    <property type="protein sequence ID" value="KAH0821692.1"/>
    <property type="molecule type" value="Genomic_DNA"/>
</dbReference>